<comment type="caution">
    <text evidence="1">The sequence shown here is derived from an EMBL/GenBank/DDBJ whole genome shotgun (WGS) entry which is preliminary data.</text>
</comment>
<accession>A0ABD0K818</accession>
<name>A0ABD0K818_9CAEN</name>
<dbReference type="EMBL" id="JACVVK020000230">
    <property type="protein sequence ID" value="KAK7483223.1"/>
    <property type="molecule type" value="Genomic_DNA"/>
</dbReference>
<evidence type="ECO:0000313" key="2">
    <source>
        <dbReference type="Proteomes" id="UP001519460"/>
    </source>
</evidence>
<evidence type="ECO:0000313" key="1">
    <source>
        <dbReference type="EMBL" id="KAK7483223.1"/>
    </source>
</evidence>
<keyword evidence="2" id="KW-1185">Reference proteome</keyword>
<proteinExistence type="predicted"/>
<dbReference type="Proteomes" id="UP001519460">
    <property type="component" value="Unassembled WGS sequence"/>
</dbReference>
<protein>
    <submittedName>
        <fullName evidence="1">Uncharacterized protein</fullName>
    </submittedName>
</protein>
<dbReference type="AlphaFoldDB" id="A0ABD0K818"/>
<gene>
    <name evidence="1" type="ORF">BaRGS_00025516</name>
</gene>
<organism evidence="1 2">
    <name type="scientific">Batillaria attramentaria</name>
    <dbReference type="NCBI Taxonomy" id="370345"/>
    <lineage>
        <taxon>Eukaryota</taxon>
        <taxon>Metazoa</taxon>
        <taxon>Spiralia</taxon>
        <taxon>Lophotrochozoa</taxon>
        <taxon>Mollusca</taxon>
        <taxon>Gastropoda</taxon>
        <taxon>Caenogastropoda</taxon>
        <taxon>Sorbeoconcha</taxon>
        <taxon>Cerithioidea</taxon>
        <taxon>Batillariidae</taxon>
        <taxon>Batillaria</taxon>
    </lineage>
</organism>
<reference evidence="1 2" key="1">
    <citation type="journal article" date="2023" name="Sci. Data">
        <title>Genome assembly of the Korean intertidal mud-creeper Batillaria attramentaria.</title>
        <authorList>
            <person name="Patra A.K."/>
            <person name="Ho P.T."/>
            <person name="Jun S."/>
            <person name="Lee S.J."/>
            <person name="Kim Y."/>
            <person name="Won Y.J."/>
        </authorList>
    </citation>
    <scope>NUCLEOTIDE SEQUENCE [LARGE SCALE GENOMIC DNA]</scope>
    <source>
        <strain evidence="1">Wonlab-2016</strain>
    </source>
</reference>
<sequence>MFVAEIVVAVTGRGQGDCLTARPQLGGQLSLMRERSPPLPNVRAISPLDLACGVVIPSYWRRRSPRAEREHKSASLSVREAGVWRARPDS</sequence>